<comment type="caution">
    <text evidence="2">The sequence shown here is derived from an EMBL/GenBank/DDBJ whole genome shotgun (WGS) entry which is preliminary data.</text>
</comment>
<keyword evidence="3" id="KW-1185">Reference proteome</keyword>
<feature type="region of interest" description="Disordered" evidence="1">
    <location>
        <begin position="88"/>
        <end position="126"/>
    </location>
</feature>
<evidence type="ECO:0008006" key="4">
    <source>
        <dbReference type="Google" id="ProtNLM"/>
    </source>
</evidence>
<dbReference type="Proteomes" id="UP001259832">
    <property type="component" value="Unassembled WGS sequence"/>
</dbReference>
<name>A0AAD9LJM2_9STRA</name>
<evidence type="ECO:0000313" key="2">
    <source>
        <dbReference type="EMBL" id="KAK1937719.1"/>
    </source>
</evidence>
<organism evidence="2 3">
    <name type="scientific">Phytophthora citrophthora</name>
    <dbReference type="NCBI Taxonomy" id="4793"/>
    <lineage>
        <taxon>Eukaryota</taxon>
        <taxon>Sar</taxon>
        <taxon>Stramenopiles</taxon>
        <taxon>Oomycota</taxon>
        <taxon>Peronosporomycetes</taxon>
        <taxon>Peronosporales</taxon>
        <taxon>Peronosporaceae</taxon>
        <taxon>Phytophthora</taxon>
    </lineage>
</organism>
<dbReference type="Gene3D" id="3.40.50.620">
    <property type="entry name" value="HUPs"/>
    <property type="match status" value="1"/>
</dbReference>
<dbReference type="Gene3D" id="1.10.579.10">
    <property type="entry name" value="DNA Cyclobutane Dipyrimidine Photolyase, subunit A, domain 3"/>
    <property type="match status" value="1"/>
</dbReference>
<evidence type="ECO:0000256" key="1">
    <source>
        <dbReference type="SAM" id="MobiDB-lite"/>
    </source>
</evidence>
<protein>
    <recommendedName>
        <fullName evidence="4">Photolyase/cryptochrome alpha/beta domain-containing protein</fullName>
    </recommendedName>
</protein>
<accession>A0AAD9LJM2</accession>
<dbReference type="AlphaFoldDB" id="A0AAD9LJM2"/>
<evidence type="ECO:0000313" key="3">
    <source>
        <dbReference type="Proteomes" id="UP001259832"/>
    </source>
</evidence>
<proteinExistence type="predicted"/>
<sequence length="788" mass="87660">MELPDAAEARRISAQLATLEQQRVLGRLPHDDTPLRLYRVRTGGFIRVLDQHPEPISPSMLEAIDAFIRTKEESEELEEKAAVDVEHEEMEEIGNEGSTIAEQSNTEEQETREKDSTGEDTSIPTIPVSSAVEGNVEVTQSSVPTGVSIEPLVEAPTAVKTPRELLAENERASDWLKQSVVEDHTAPTNNNGQSNDFPVVEAETAPSILVDHPALYEQWPPQLEERRNMWFIPRSSGRKTSAIGAKHQPVVYWMHNTLRVMQGNFGLEAAILLSRRLAAPLIVVCLVPSSIIYPVCHSTTASDAYARFSYVELYQQFSHTGVPFYGVTAKEDGMASSKADQTFGLRPNPLYELLDAFEPHAVVTDAMFDTPSRNDLVRLSRYLELNQSSCSWSLLSMDSTTCCPAYELSMKLQSTFDSGTAFASEEQFGAEYSSFSSARHGTYVFSPLPRGGSQDAAVNQRRSDVLYPVLQRLHLEEVNWKVVKAENSQSSSQMRRFSEGEGLQKLSQLLSGSDSQPAIQTELRGGGVLSLLPFIRHGTLFVGYVLRRISEAIASCPVPTTPQERKELAMRKVMRSRASNHLGKERDYALYLALWSAVEEELSDSIQPDIALLSKSEILAGLSMSTPRPSFLETYQKVLPAWAFSASKIEELSNRQMPGAALYDPYELESSRTKDPYWNEIQKFLAEQQYLHPLLLVYWAYRLLTWSISSRAAIATIDALLSQCALGSQSSPDAAFIVWKQLFRLGSSNSNASGANIGTKTSSLENLQQFQHVLENEIAAQPKLQLRP</sequence>
<dbReference type="EMBL" id="JASMQC010000019">
    <property type="protein sequence ID" value="KAK1937719.1"/>
    <property type="molecule type" value="Genomic_DNA"/>
</dbReference>
<dbReference type="InterPro" id="IPR014729">
    <property type="entry name" value="Rossmann-like_a/b/a_fold"/>
</dbReference>
<reference evidence="2" key="1">
    <citation type="submission" date="2023-08" db="EMBL/GenBank/DDBJ databases">
        <title>Reference Genome Resource for the Citrus Pathogen Phytophthora citrophthora.</title>
        <authorList>
            <person name="Moller H."/>
            <person name="Coetzee B."/>
            <person name="Rose L.J."/>
            <person name="Van Niekerk J.M."/>
        </authorList>
    </citation>
    <scope>NUCLEOTIDE SEQUENCE</scope>
    <source>
        <strain evidence="2">STE-U-9442</strain>
    </source>
</reference>
<gene>
    <name evidence="2" type="ORF">P3T76_009456</name>
</gene>